<accession>A0A263CVP0</accession>
<proteinExistence type="predicted"/>
<protein>
    <recommendedName>
        <fullName evidence="4">S-adenosyl methyltransferase</fullName>
    </recommendedName>
</protein>
<dbReference type="EMBL" id="NKYE01000023">
    <property type="protein sequence ID" value="OZM70194.1"/>
    <property type="molecule type" value="Genomic_DNA"/>
</dbReference>
<evidence type="ECO:0000313" key="2">
    <source>
        <dbReference type="EMBL" id="OZM70194.1"/>
    </source>
</evidence>
<dbReference type="Gene3D" id="3.40.50.150">
    <property type="entry name" value="Vaccinia Virus protein VP39"/>
    <property type="match status" value="1"/>
</dbReference>
<name>A0A263CVP0_9PSEU</name>
<dbReference type="InterPro" id="IPR006764">
    <property type="entry name" value="SAM_dep_MeTrfase_SAV2177_type"/>
</dbReference>
<evidence type="ECO:0000313" key="3">
    <source>
        <dbReference type="Proteomes" id="UP000242444"/>
    </source>
</evidence>
<feature type="region of interest" description="Disordered" evidence="1">
    <location>
        <begin position="1"/>
        <end position="78"/>
    </location>
</feature>
<dbReference type="OrthoDB" id="3630902at2"/>
<sequence length="358" mass="38782">MAGPAGPAASGQVVTAQVADGDLEPERRHDAESTASAGVCPRQSQVDGPIGGGPHGAGNVESPGESGTDGGRDHCVSNDEDEDRALLALADSVDRPSAARVYDYFIGGETNYAIDRAFAEQVRERVPLIGEYCRTSRQFLGRAVRHCSAGGVTQFVDIGSGLPTAGNVHEVADAARPQLDTRVVYVDNEPIALAHSRMLLADTADPERHHAIAADLMEPGELWAQVRDTEILDLSRPVVLIVNAVLHFIKDQDDPDGIIEFYRELLPSGSLLVLSQMTNENPESEDERQALADLQDYYERTTNPGQLRTTGEFARFFGDWVLEEPGLVYAPAWHPDDETLFRTEPSQSRVLGGVARKS</sequence>
<dbReference type="AlphaFoldDB" id="A0A263CVP0"/>
<dbReference type="SUPFAM" id="SSF53335">
    <property type="entry name" value="S-adenosyl-L-methionine-dependent methyltransferases"/>
    <property type="match status" value="1"/>
</dbReference>
<reference evidence="2 3" key="1">
    <citation type="submission" date="2017-07" db="EMBL/GenBank/DDBJ databases">
        <title>Amycolatopsis antarcticus sp. nov., isolated from the surface of an Antarcticus brown macroalga.</title>
        <authorList>
            <person name="Wang J."/>
            <person name="Leiva S."/>
            <person name="Huang J."/>
            <person name="Huang Y."/>
        </authorList>
    </citation>
    <scope>NUCLEOTIDE SEQUENCE [LARGE SCALE GENOMIC DNA]</scope>
    <source>
        <strain evidence="2 3">AU-G6</strain>
    </source>
</reference>
<dbReference type="Proteomes" id="UP000242444">
    <property type="component" value="Unassembled WGS sequence"/>
</dbReference>
<dbReference type="InParanoid" id="A0A263CVP0"/>
<evidence type="ECO:0008006" key="4">
    <source>
        <dbReference type="Google" id="ProtNLM"/>
    </source>
</evidence>
<gene>
    <name evidence="2" type="ORF">CFN78_26605</name>
</gene>
<evidence type="ECO:0000256" key="1">
    <source>
        <dbReference type="SAM" id="MobiDB-lite"/>
    </source>
</evidence>
<organism evidence="2 3">
    <name type="scientific">Amycolatopsis antarctica</name>
    <dbReference type="NCBI Taxonomy" id="1854586"/>
    <lineage>
        <taxon>Bacteria</taxon>
        <taxon>Bacillati</taxon>
        <taxon>Actinomycetota</taxon>
        <taxon>Actinomycetes</taxon>
        <taxon>Pseudonocardiales</taxon>
        <taxon>Pseudonocardiaceae</taxon>
        <taxon>Amycolatopsis</taxon>
    </lineage>
</organism>
<dbReference type="Pfam" id="PF04672">
    <property type="entry name" value="Methyltransf_19"/>
    <property type="match status" value="1"/>
</dbReference>
<comment type="caution">
    <text evidence="2">The sequence shown here is derived from an EMBL/GenBank/DDBJ whole genome shotgun (WGS) entry which is preliminary data.</text>
</comment>
<dbReference type="InterPro" id="IPR029063">
    <property type="entry name" value="SAM-dependent_MTases_sf"/>
</dbReference>
<keyword evidence="3" id="KW-1185">Reference proteome</keyword>